<dbReference type="Pfam" id="PF00106">
    <property type="entry name" value="adh_short"/>
    <property type="match status" value="1"/>
</dbReference>
<evidence type="ECO:0000313" key="5">
    <source>
        <dbReference type="Proteomes" id="UP000703038"/>
    </source>
</evidence>
<gene>
    <name evidence="4" type="ORF">JOE42_003880</name>
</gene>
<dbReference type="RefSeq" id="WP_204869795.1">
    <property type="nucleotide sequence ID" value="NZ_JAFBBK010000001.1"/>
</dbReference>
<organism evidence="4 5">
    <name type="scientific">Rhodococcoides corynebacterioides</name>
    <dbReference type="NCBI Taxonomy" id="53972"/>
    <lineage>
        <taxon>Bacteria</taxon>
        <taxon>Bacillati</taxon>
        <taxon>Actinomycetota</taxon>
        <taxon>Actinomycetes</taxon>
        <taxon>Mycobacteriales</taxon>
        <taxon>Nocardiaceae</taxon>
        <taxon>Rhodococcoides</taxon>
    </lineage>
</organism>
<name>A0ABS2KYY0_9NOCA</name>
<protein>
    <submittedName>
        <fullName evidence="4">Short-subunit dehydrogenase</fullName>
    </submittedName>
</protein>
<proteinExistence type="inferred from homology"/>
<dbReference type="PRINTS" id="PR00081">
    <property type="entry name" value="GDHRDH"/>
</dbReference>
<dbReference type="Proteomes" id="UP000703038">
    <property type="component" value="Unassembled WGS sequence"/>
</dbReference>
<comment type="similarity">
    <text evidence="1 3">Belongs to the short-chain dehydrogenases/reductases (SDR) family.</text>
</comment>
<evidence type="ECO:0000256" key="1">
    <source>
        <dbReference type="ARBA" id="ARBA00006484"/>
    </source>
</evidence>
<dbReference type="NCBIfam" id="NF006123">
    <property type="entry name" value="PRK08267.1"/>
    <property type="match status" value="1"/>
</dbReference>
<dbReference type="PANTHER" id="PTHR44196">
    <property type="entry name" value="DEHYDROGENASE/REDUCTASE SDR FAMILY MEMBER 7B"/>
    <property type="match status" value="1"/>
</dbReference>
<dbReference type="PRINTS" id="PR00080">
    <property type="entry name" value="SDRFAMILY"/>
</dbReference>
<dbReference type="InterPro" id="IPR036291">
    <property type="entry name" value="NAD(P)-bd_dom_sf"/>
</dbReference>
<comment type="caution">
    <text evidence="4">The sequence shown here is derived from an EMBL/GenBank/DDBJ whole genome shotgun (WGS) entry which is preliminary data.</text>
</comment>
<evidence type="ECO:0000313" key="4">
    <source>
        <dbReference type="EMBL" id="MBM7417147.1"/>
    </source>
</evidence>
<sequence>MSQPTPAGLRSSRSTVFITGAAAGIGRATALTFAAAGYHVGAYDIDETGLASLAKEIAAKGSTSTTGILDVTDTAQFTERLKEFDEAAGGRLDVLINNAGILIAGQFAEQAIETHRKQFDINVGGVLNGLLEAFPYLKKTRGAQVVNLCSASAIYGQPELATYGATKFAVRGLTEALDLEWHKHDIAVKAMWPLFVQTAMTKGIQTGTTGSLGIKLTAQDVADAIFKSTQPAKRIYHKVHFPVGLPSKALSMGSRFSPVWLTREVNRRLSHS</sequence>
<dbReference type="Gene3D" id="3.40.50.720">
    <property type="entry name" value="NAD(P)-binding Rossmann-like Domain"/>
    <property type="match status" value="1"/>
</dbReference>
<dbReference type="PANTHER" id="PTHR44196:SF1">
    <property type="entry name" value="DEHYDROGENASE_REDUCTASE SDR FAMILY MEMBER 7B"/>
    <property type="match status" value="1"/>
</dbReference>
<accession>A0ABS2KYY0</accession>
<reference evidence="4 5" key="1">
    <citation type="submission" date="2021-01" db="EMBL/GenBank/DDBJ databases">
        <title>Genomics of switchgrass bacterial isolates.</title>
        <authorList>
            <person name="Shade A."/>
        </authorList>
    </citation>
    <scope>NUCLEOTIDE SEQUENCE [LARGE SCALE GENOMIC DNA]</scope>
    <source>
        <strain evidence="4 5">PvP111</strain>
    </source>
</reference>
<dbReference type="EMBL" id="JAFBBK010000001">
    <property type="protein sequence ID" value="MBM7417147.1"/>
    <property type="molecule type" value="Genomic_DNA"/>
</dbReference>
<evidence type="ECO:0000256" key="2">
    <source>
        <dbReference type="ARBA" id="ARBA00023002"/>
    </source>
</evidence>
<dbReference type="SUPFAM" id="SSF51735">
    <property type="entry name" value="NAD(P)-binding Rossmann-fold domains"/>
    <property type="match status" value="1"/>
</dbReference>
<keyword evidence="2" id="KW-0560">Oxidoreductase</keyword>
<dbReference type="InterPro" id="IPR002347">
    <property type="entry name" value="SDR_fam"/>
</dbReference>
<keyword evidence="5" id="KW-1185">Reference proteome</keyword>
<evidence type="ECO:0000256" key="3">
    <source>
        <dbReference type="RuleBase" id="RU000363"/>
    </source>
</evidence>